<proteinExistence type="inferred from homology"/>
<dbReference type="PANTHER" id="PTHR42879:SF2">
    <property type="entry name" value="3-OXOACYL-[ACYL-CARRIER-PROTEIN] REDUCTASE FABG"/>
    <property type="match status" value="1"/>
</dbReference>
<dbReference type="InterPro" id="IPR002347">
    <property type="entry name" value="SDR_fam"/>
</dbReference>
<evidence type="ECO:0000256" key="1">
    <source>
        <dbReference type="ARBA" id="ARBA00006484"/>
    </source>
</evidence>
<dbReference type="Proteomes" id="UP000184301">
    <property type="component" value="Unassembled WGS sequence"/>
</dbReference>
<reference evidence="3 4" key="1">
    <citation type="submission" date="2016-11" db="EMBL/GenBank/DDBJ databases">
        <authorList>
            <person name="Jaros S."/>
            <person name="Januszkiewicz K."/>
            <person name="Wedrychowicz H."/>
        </authorList>
    </citation>
    <scope>NUCLEOTIDE SEQUENCE [LARGE SCALE GENOMIC DNA]</scope>
    <source>
        <strain evidence="3 4">DSM 15480</strain>
    </source>
</reference>
<dbReference type="EMBL" id="FQZY01000032">
    <property type="protein sequence ID" value="SHK16367.1"/>
    <property type="molecule type" value="Genomic_DNA"/>
</dbReference>
<evidence type="ECO:0000256" key="2">
    <source>
        <dbReference type="ARBA" id="ARBA00023221"/>
    </source>
</evidence>
<dbReference type="OrthoDB" id="1999550at2"/>
<evidence type="ECO:0000313" key="4">
    <source>
        <dbReference type="Proteomes" id="UP000184301"/>
    </source>
</evidence>
<dbReference type="InterPro" id="IPR050259">
    <property type="entry name" value="SDR"/>
</dbReference>
<organism evidence="3 4">
    <name type="scientific">Hespellia stercorisuis DSM 15480</name>
    <dbReference type="NCBI Taxonomy" id="1121950"/>
    <lineage>
        <taxon>Bacteria</taxon>
        <taxon>Bacillati</taxon>
        <taxon>Bacillota</taxon>
        <taxon>Clostridia</taxon>
        <taxon>Lachnospirales</taxon>
        <taxon>Lachnospiraceae</taxon>
        <taxon>Hespellia</taxon>
    </lineage>
</organism>
<dbReference type="SUPFAM" id="SSF51735">
    <property type="entry name" value="NAD(P)-binding Rossmann-fold domains"/>
    <property type="match status" value="1"/>
</dbReference>
<name>A0A1M6Q8D0_9FIRM</name>
<dbReference type="STRING" id="1121950.SAMN02745243_02350"/>
<dbReference type="CDD" id="cd05233">
    <property type="entry name" value="SDR_c"/>
    <property type="match status" value="1"/>
</dbReference>
<keyword evidence="2" id="KW-0443">Lipid metabolism</keyword>
<dbReference type="PRINTS" id="PR00081">
    <property type="entry name" value="GDHRDH"/>
</dbReference>
<accession>A0A1M6Q8D0</accession>
<dbReference type="AlphaFoldDB" id="A0A1M6Q8D0"/>
<dbReference type="RefSeq" id="WP_073110629.1">
    <property type="nucleotide sequence ID" value="NZ_FQZY01000032.1"/>
</dbReference>
<gene>
    <name evidence="3" type="ORF">SAMN02745243_02350</name>
</gene>
<protein>
    <submittedName>
        <fullName evidence="3">NAD(P)-dependent dehydrogenase, short-chain alcohol dehydrogenase family</fullName>
    </submittedName>
</protein>
<dbReference type="InterPro" id="IPR036291">
    <property type="entry name" value="NAD(P)-bd_dom_sf"/>
</dbReference>
<dbReference type="Gene3D" id="3.40.50.720">
    <property type="entry name" value="NAD(P)-binding Rossmann-like Domain"/>
    <property type="match status" value="1"/>
</dbReference>
<sequence length="251" mass="27420">MNFQNYKVLVAGSTSGIGLAIAKMFIEHGATVIGLGRNFERTKELGKQYIPCKCDVTDADQITATVEFVKKTFDNKLDVFVDSAGLGVKQPVDDVPVERFDLAINLLLRHHILFTSQLVDALRSCDSKDPVVVHISSAASRSIESDNILYGLCKTACNLYAKQLAKGLHGVRSFTISPGTIATPIFDRDKNAHRTPEQIQAMFDQLSKAIPCQRVADPSEVADLVEFLCSPDASYMTGTDCLIDGGIMTQF</sequence>
<keyword evidence="2" id="KW-0753">Steroid metabolism</keyword>
<comment type="similarity">
    <text evidence="1">Belongs to the short-chain dehydrogenases/reductases (SDR) family.</text>
</comment>
<evidence type="ECO:0000313" key="3">
    <source>
        <dbReference type="EMBL" id="SHK16367.1"/>
    </source>
</evidence>
<dbReference type="Pfam" id="PF13561">
    <property type="entry name" value="adh_short_C2"/>
    <property type="match status" value="1"/>
</dbReference>
<dbReference type="GO" id="GO:0008202">
    <property type="term" value="P:steroid metabolic process"/>
    <property type="evidence" value="ECO:0007669"/>
    <property type="project" value="UniProtKB-KW"/>
</dbReference>
<dbReference type="PANTHER" id="PTHR42879">
    <property type="entry name" value="3-OXOACYL-(ACYL-CARRIER-PROTEIN) REDUCTASE"/>
    <property type="match status" value="1"/>
</dbReference>
<keyword evidence="4" id="KW-1185">Reference proteome</keyword>